<evidence type="ECO:0000256" key="6">
    <source>
        <dbReference type="SAM" id="Phobius"/>
    </source>
</evidence>
<feature type="transmembrane region" description="Helical" evidence="6">
    <location>
        <begin position="70"/>
        <end position="88"/>
    </location>
</feature>
<evidence type="ECO:0000256" key="1">
    <source>
        <dbReference type="ARBA" id="ARBA00004141"/>
    </source>
</evidence>
<reference evidence="8" key="2">
    <citation type="submission" date="2021-08" db="EMBL/GenBank/DDBJ databases">
        <authorList>
            <person name="Dalcin Martins P."/>
        </authorList>
    </citation>
    <scope>NUCLEOTIDE SEQUENCE</scope>
    <source>
        <strain evidence="8">MAG_39</strain>
    </source>
</reference>
<comment type="similarity">
    <text evidence="2">Belongs to the EamA transporter family.</text>
</comment>
<dbReference type="Proteomes" id="UP000705867">
    <property type="component" value="Unassembled WGS sequence"/>
</dbReference>
<evidence type="ECO:0000256" key="4">
    <source>
        <dbReference type="ARBA" id="ARBA00022989"/>
    </source>
</evidence>
<evidence type="ECO:0000259" key="7">
    <source>
        <dbReference type="Pfam" id="PF00892"/>
    </source>
</evidence>
<gene>
    <name evidence="8" type="primary">yedA</name>
    <name evidence="8" type="ORF">K8I29_14140</name>
</gene>
<feature type="domain" description="EamA" evidence="7">
    <location>
        <begin position="13"/>
        <end position="141"/>
    </location>
</feature>
<feature type="domain" description="EamA" evidence="7">
    <location>
        <begin position="152"/>
        <end position="285"/>
    </location>
</feature>
<reference evidence="8" key="1">
    <citation type="journal article" date="2021" name="bioRxiv">
        <title>Unraveling nitrogen, sulfur and carbon metabolic pathways and microbial community transcriptional responses to substrate deprivation and toxicity stresses in a bioreactor mimicking anoxic brackish coastal sediment conditions.</title>
        <authorList>
            <person name="Martins P.D."/>
            <person name="Echeveste M.J."/>
            <person name="Arshad A."/>
            <person name="Kurth J."/>
            <person name="Ouboter H."/>
            <person name="Jetten M.S.M."/>
            <person name="Welte C.U."/>
        </authorList>
    </citation>
    <scope>NUCLEOTIDE SEQUENCE</scope>
    <source>
        <strain evidence="8">MAG_39</strain>
    </source>
</reference>
<feature type="transmembrane region" description="Helical" evidence="6">
    <location>
        <begin position="12"/>
        <end position="34"/>
    </location>
</feature>
<sequence length="301" mass="32030">MQSAGEVNRGRVVLALLAVYFIWGSNFLAQRIALEGFPPFFLSGIRYLCAGLCLYLFLRVKGAPAPPLSHWKNTALIGTFLICGNGGVVFGQQWIASGVSALVMATIPLWTVLFAGIWGRWPTRFEWVGLLVGLAGVALLYRTGDVRAHPEGAVALLTGALLWAFGSAWSRHLRLPGGLMEAAMEMIAGSTVLIAVGVLNGERLPALPGWRPAGALVYLILFGSLVGFSSYVYLLCTVRPALATSYAYVNPVVAVLLGIWLAGESISGSSIVSMMIILAGVMLVALGQKPARARAVQEGRT</sequence>
<comment type="subcellular location">
    <subcellularLocation>
        <location evidence="1">Membrane</location>
        <topology evidence="1">Multi-pass membrane protein</topology>
    </subcellularLocation>
</comment>
<dbReference type="AlphaFoldDB" id="A0A953LXU6"/>
<dbReference type="NCBIfam" id="NF008432">
    <property type="entry name" value="PRK11272.1"/>
    <property type="match status" value="1"/>
</dbReference>
<feature type="transmembrane region" description="Helical" evidence="6">
    <location>
        <begin position="213"/>
        <end position="234"/>
    </location>
</feature>
<feature type="transmembrane region" description="Helical" evidence="6">
    <location>
        <begin position="94"/>
        <end position="118"/>
    </location>
</feature>
<protein>
    <submittedName>
        <fullName evidence="8">Drug/metabolite exporter YedA</fullName>
    </submittedName>
</protein>
<feature type="transmembrane region" description="Helical" evidence="6">
    <location>
        <begin position="125"/>
        <end position="141"/>
    </location>
</feature>
<keyword evidence="4 6" id="KW-1133">Transmembrane helix</keyword>
<feature type="transmembrane region" description="Helical" evidence="6">
    <location>
        <begin position="153"/>
        <end position="170"/>
    </location>
</feature>
<name>A0A953LXU6_9BACT</name>
<keyword evidence="3 6" id="KW-0812">Transmembrane</keyword>
<proteinExistence type="inferred from homology"/>
<dbReference type="InterPro" id="IPR000620">
    <property type="entry name" value="EamA_dom"/>
</dbReference>
<dbReference type="InterPro" id="IPR037185">
    <property type="entry name" value="EmrE-like"/>
</dbReference>
<dbReference type="EMBL" id="JAIOIV010000110">
    <property type="protein sequence ID" value="MBZ0157336.1"/>
    <property type="molecule type" value="Genomic_DNA"/>
</dbReference>
<evidence type="ECO:0000256" key="2">
    <source>
        <dbReference type="ARBA" id="ARBA00007362"/>
    </source>
</evidence>
<keyword evidence="5 6" id="KW-0472">Membrane</keyword>
<dbReference type="InterPro" id="IPR050638">
    <property type="entry name" value="AA-Vitamin_Transporters"/>
</dbReference>
<accession>A0A953LXU6</accession>
<dbReference type="PANTHER" id="PTHR32322">
    <property type="entry name" value="INNER MEMBRANE TRANSPORTER"/>
    <property type="match status" value="1"/>
</dbReference>
<feature type="transmembrane region" description="Helical" evidence="6">
    <location>
        <begin position="246"/>
        <end position="263"/>
    </location>
</feature>
<feature type="transmembrane region" description="Helical" evidence="6">
    <location>
        <begin position="182"/>
        <end position="201"/>
    </location>
</feature>
<dbReference type="SUPFAM" id="SSF103481">
    <property type="entry name" value="Multidrug resistance efflux transporter EmrE"/>
    <property type="match status" value="2"/>
</dbReference>
<feature type="transmembrane region" description="Helical" evidence="6">
    <location>
        <begin position="40"/>
        <end position="58"/>
    </location>
</feature>
<dbReference type="Pfam" id="PF00892">
    <property type="entry name" value="EamA"/>
    <property type="match status" value="2"/>
</dbReference>
<comment type="caution">
    <text evidence="8">The sequence shown here is derived from an EMBL/GenBank/DDBJ whole genome shotgun (WGS) entry which is preliminary data.</text>
</comment>
<feature type="transmembrane region" description="Helical" evidence="6">
    <location>
        <begin position="269"/>
        <end position="287"/>
    </location>
</feature>
<organism evidence="8 9">
    <name type="scientific">Candidatus Nitrobium versatile</name>
    <dbReference type="NCBI Taxonomy" id="2884831"/>
    <lineage>
        <taxon>Bacteria</taxon>
        <taxon>Pseudomonadati</taxon>
        <taxon>Nitrospirota</taxon>
        <taxon>Nitrospiria</taxon>
        <taxon>Nitrospirales</taxon>
        <taxon>Nitrospiraceae</taxon>
        <taxon>Candidatus Nitrobium</taxon>
    </lineage>
</organism>
<dbReference type="GO" id="GO:0016020">
    <property type="term" value="C:membrane"/>
    <property type="evidence" value="ECO:0007669"/>
    <property type="project" value="UniProtKB-SubCell"/>
</dbReference>
<evidence type="ECO:0000256" key="5">
    <source>
        <dbReference type="ARBA" id="ARBA00023136"/>
    </source>
</evidence>
<evidence type="ECO:0000256" key="3">
    <source>
        <dbReference type="ARBA" id="ARBA00022692"/>
    </source>
</evidence>
<evidence type="ECO:0000313" key="8">
    <source>
        <dbReference type="EMBL" id="MBZ0157336.1"/>
    </source>
</evidence>
<evidence type="ECO:0000313" key="9">
    <source>
        <dbReference type="Proteomes" id="UP000705867"/>
    </source>
</evidence>
<dbReference type="PANTHER" id="PTHR32322:SF2">
    <property type="entry name" value="EAMA DOMAIN-CONTAINING PROTEIN"/>
    <property type="match status" value="1"/>
</dbReference>